<sequence>MRLNYHSRTVRLLIPTITVLLIFAVWQLASIVDLLPSRFAPAPTQILGELGSLLGGSGLWTAIGATLSAWIQALAIAVVIGTTVGLILGSSRYLSAFFRPVIEFLKPIPSIAMIPLVILTMGSGKSSEIFLATYAAVFQMLMSAISAVRDVDPVARETAAAYSMPLWARVRFLIVPSMLPQLLTGIRIASNTALVLCITSELLVGMSGLGNQLGQARSVGNLPVMYAYIFVIGIVGFGLNTLLLSLQKRLLGWHESYRNEAQ</sequence>
<dbReference type="RefSeq" id="WP_109092646.1">
    <property type="nucleotide sequence ID" value="NZ_CAMELQ010000048.1"/>
</dbReference>
<keyword evidence="6 7" id="KW-0472">Membrane</keyword>
<dbReference type="EMBL" id="QETB01000001">
    <property type="protein sequence ID" value="PWF27146.1"/>
    <property type="molecule type" value="Genomic_DNA"/>
</dbReference>
<dbReference type="AlphaFoldDB" id="A0A2V1K6Q5"/>
<keyword evidence="4 7" id="KW-0812">Transmembrane</keyword>
<feature type="transmembrane region" description="Helical" evidence="7">
    <location>
        <begin position="188"/>
        <end position="206"/>
    </location>
</feature>
<dbReference type="Proteomes" id="UP000245283">
    <property type="component" value="Unassembled WGS sequence"/>
</dbReference>
<dbReference type="GO" id="GO:0055085">
    <property type="term" value="P:transmembrane transport"/>
    <property type="evidence" value="ECO:0007669"/>
    <property type="project" value="InterPro"/>
</dbReference>
<evidence type="ECO:0000256" key="7">
    <source>
        <dbReference type="RuleBase" id="RU363032"/>
    </source>
</evidence>
<organism evidence="9 10">
    <name type="scientific">Ancrocorticia populi</name>
    <dbReference type="NCBI Taxonomy" id="2175228"/>
    <lineage>
        <taxon>Bacteria</taxon>
        <taxon>Bacillati</taxon>
        <taxon>Actinomycetota</taxon>
        <taxon>Actinomycetes</taxon>
        <taxon>Actinomycetales</taxon>
        <taxon>Actinomycetaceae</taxon>
        <taxon>Ancrocorticia</taxon>
    </lineage>
</organism>
<evidence type="ECO:0000313" key="9">
    <source>
        <dbReference type="EMBL" id="PWF27146.1"/>
    </source>
</evidence>
<feature type="transmembrane region" description="Helical" evidence="7">
    <location>
        <begin position="129"/>
        <end position="148"/>
    </location>
</feature>
<dbReference type="OrthoDB" id="5458199at2"/>
<evidence type="ECO:0000313" key="10">
    <source>
        <dbReference type="Proteomes" id="UP000245283"/>
    </source>
</evidence>
<dbReference type="PROSITE" id="PS50928">
    <property type="entry name" value="ABC_TM1"/>
    <property type="match status" value="1"/>
</dbReference>
<dbReference type="PANTHER" id="PTHR30151">
    <property type="entry name" value="ALKANE SULFONATE ABC TRANSPORTER-RELATED, MEMBRANE SUBUNIT"/>
    <property type="match status" value="1"/>
</dbReference>
<dbReference type="InterPro" id="IPR035906">
    <property type="entry name" value="MetI-like_sf"/>
</dbReference>
<evidence type="ECO:0000256" key="4">
    <source>
        <dbReference type="ARBA" id="ARBA00022692"/>
    </source>
</evidence>
<feature type="transmembrane region" description="Helical" evidence="7">
    <location>
        <begin position="226"/>
        <end position="246"/>
    </location>
</feature>
<evidence type="ECO:0000256" key="1">
    <source>
        <dbReference type="ARBA" id="ARBA00004651"/>
    </source>
</evidence>
<keyword evidence="2 7" id="KW-0813">Transport</keyword>
<keyword evidence="3" id="KW-1003">Cell membrane</keyword>
<name>A0A2V1K6Q5_9ACTO</name>
<evidence type="ECO:0000259" key="8">
    <source>
        <dbReference type="PROSITE" id="PS50928"/>
    </source>
</evidence>
<keyword evidence="10" id="KW-1185">Reference proteome</keyword>
<protein>
    <submittedName>
        <fullName evidence="9">ABC transporter permease</fullName>
    </submittedName>
</protein>
<dbReference type="CDD" id="cd06261">
    <property type="entry name" value="TM_PBP2"/>
    <property type="match status" value="1"/>
</dbReference>
<dbReference type="SUPFAM" id="SSF161098">
    <property type="entry name" value="MetI-like"/>
    <property type="match status" value="1"/>
</dbReference>
<comment type="subcellular location">
    <subcellularLocation>
        <location evidence="1 7">Cell membrane</location>
        <topology evidence="1 7">Multi-pass membrane protein</topology>
    </subcellularLocation>
</comment>
<feature type="transmembrane region" description="Helical" evidence="7">
    <location>
        <begin position="69"/>
        <end position="89"/>
    </location>
</feature>
<evidence type="ECO:0000256" key="2">
    <source>
        <dbReference type="ARBA" id="ARBA00022448"/>
    </source>
</evidence>
<dbReference type="GO" id="GO:0005886">
    <property type="term" value="C:plasma membrane"/>
    <property type="evidence" value="ECO:0007669"/>
    <property type="project" value="UniProtKB-SubCell"/>
</dbReference>
<evidence type="ECO:0000256" key="3">
    <source>
        <dbReference type="ARBA" id="ARBA00022475"/>
    </source>
</evidence>
<feature type="domain" description="ABC transmembrane type-1" evidence="8">
    <location>
        <begin position="63"/>
        <end position="243"/>
    </location>
</feature>
<dbReference type="PANTHER" id="PTHR30151:SF0">
    <property type="entry name" value="ABC TRANSPORTER PERMEASE PROTEIN MJ0413-RELATED"/>
    <property type="match status" value="1"/>
</dbReference>
<dbReference type="Pfam" id="PF00528">
    <property type="entry name" value="BPD_transp_1"/>
    <property type="match status" value="1"/>
</dbReference>
<gene>
    <name evidence="9" type="ORF">DD236_01720</name>
</gene>
<feature type="transmembrane region" description="Helical" evidence="7">
    <location>
        <begin position="12"/>
        <end position="29"/>
    </location>
</feature>
<comment type="caution">
    <text evidence="9">The sequence shown here is derived from an EMBL/GenBank/DDBJ whole genome shotgun (WGS) entry which is preliminary data.</text>
</comment>
<dbReference type="InterPro" id="IPR000515">
    <property type="entry name" value="MetI-like"/>
</dbReference>
<feature type="transmembrane region" description="Helical" evidence="7">
    <location>
        <begin position="101"/>
        <end position="123"/>
    </location>
</feature>
<accession>A0A2V1K6Q5</accession>
<keyword evidence="5 7" id="KW-1133">Transmembrane helix</keyword>
<reference evidence="10" key="1">
    <citation type="submission" date="2018-05" db="EMBL/GenBank/DDBJ databases">
        <authorList>
            <person name="Li Y."/>
        </authorList>
    </citation>
    <scope>NUCLEOTIDE SEQUENCE [LARGE SCALE GENOMIC DNA]</scope>
    <source>
        <strain evidence="10">sk1b4</strain>
    </source>
</reference>
<proteinExistence type="inferred from homology"/>
<evidence type="ECO:0000256" key="6">
    <source>
        <dbReference type="ARBA" id="ARBA00023136"/>
    </source>
</evidence>
<comment type="similarity">
    <text evidence="7">Belongs to the binding-protein-dependent transport system permease family.</text>
</comment>
<dbReference type="Gene3D" id="1.10.3720.10">
    <property type="entry name" value="MetI-like"/>
    <property type="match status" value="1"/>
</dbReference>
<evidence type="ECO:0000256" key="5">
    <source>
        <dbReference type="ARBA" id="ARBA00022989"/>
    </source>
</evidence>